<sequence>MQAEDEFSADGGCACGAVRYRLTAKPLYVHCCHCRWCQRESGAAFAINAMIETSRVEVTSGATKAVDTPSESGRGQKIHRCPKCFITLWSHYAGAGEKIAFVRVGSLDDPDLIPPDIHIYTSSKQPWLELSHNIPAVKEYYSRKDYWPEESIERARLAKES</sequence>
<keyword evidence="7" id="KW-1185">Reference proteome</keyword>
<gene>
    <name evidence="6" type="ORF">PUV54_05335</name>
</gene>
<dbReference type="PANTHER" id="PTHR33337">
    <property type="entry name" value="GFA DOMAIN-CONTAINING PROTEIN"/>
    <property type="match status" value="1"/>
</dbReference>
<reference evidence="6" key="1">
    <citation type="submission" date="2023-02" db="EMBL/GenBank/DDBJ databases">
        <title>Genome sequence of Hyphococcus flavus.</title>
        <authorList>
            <person name="Rong J.-C."/>
            <person name="Zhao Q."/>
            <person name="Yi M."/>
            <person name="Wu J.-Y."/>
        </authorList>
    </citation>
    <scope>NUCLEOTIDE SEQUENCE</scope>
    <source>
        <strain evidence="6">MCCC 1K03223</strain>
    </source>
</reference>
<dbReference type="Gene3D" id="3.90.1590.10">
    <property type="entry name" value="glutathione-dependent formaldehyde- activating enzyme (gfa)"/>
    <property type="match status" value="1"/>
</dbReference>
<evidence type="ECO:0000256" key="1">
    <source>
        <dbReference type="ARBA" id="ARBA00005495"/>
    </source>
</evidence>
<dbReference type="SUPFAM" id="SSF51316">
    <property type="entry name" value="Mss4-like"/>
    <property type="match status" value="1"/>
</dbReference>
<dbReference type="KEGG" id="hfl:PUV54_05335"/>
<organism evidence="6 7">
    <name type="scientific">Hyphococcus flavus</name>
    <dbReference type="NCBI Taxonomy" id="1866326"/>
    <lineage>
        <taxon>Bacteria</taxon>
        <taxon>Pseudomonadati</taxon>
        <taxon>Pseudomonadota</taxon>
        <taxon>Alphaproteobacteria</taxon>
        <taxon>Parvularculales</taxon>
        <taxon>Parvularculaceae</taxon>
        <taxon>Hyphococcus</taxon>
    </lineage>
</organism>
<dbReference type="GO" id="GO:0016846">
    <property type="term" value="F:carbon-sulfur lyase activity"/>
    <property type="evidence" value="ECO:0007669"/>
    <property type="project" value="InterPro"/>
</dbReference>
<dbReference type="GO" id="GO:0046872">
    <property type="term" value="F:metal ion binding"/>
    <property type="evidence" value="ECO:0007669"/>
    <property type="project" value="UniProtKB-KW"/>
</dbReference>
<proteinExistence type="inferred from homology"/>
<dbReference type="AlphaFoldDB" id="A0AAE9ZHF4"/>
<evidence type="ECO:0000256" key="2">
    <source>
        <dbReference type="ARBA" id="ARBA00022723"/>
    </source>
</evidence>
<dbReference type="RefSeq" id="WP_274494552.1">
    <property type="nucleotide sequence ID" value="NZ_CP118166.1"/>
</dbReference>
<accession>A0AAE9ZHF4</accession>
<dbReference type="InterPro" id="IPR011057">
    <property type="entry name" value="Mss4-like_sf"/>
</dbReference>
<keyword evidence="3" id="KW-0862">Zinc</keyword>
<dbReference type="InterPro" id="IPR006913">
    <property type="entry name" value="CENP-V/GFA"/>
</dbReference>
<evidence type="ECO:0000256" key="4">
    <source>
        <dbReference type="ARBA" id="ARBA00023239"/>
    </source>
</evidence>
<dbReference type="PANTHER" id="PTHR33337:SF33">
    <property type="entry name" value="CENP-V_GFA DOMAIN-CONTAINING PROTEIN"/>
    <property type="match status" value="1"/>
</dbReference>
<keyword evidence="4" id="KW-0456">Lyase</keyword>
<dbReference type="Proteomes" id="UP001214043">
    <property type="component" value="Chromosome"/>
</dbReference>
<dbReference type="EMBL" id="CP118166">
    <property type="protein sequence ID" value="WDI32617.1"/>
    <property type="molecule type" value="Genomic_DNA"/>
</dbReference>
<comment type="similarity">
    <text evidence="1">Belongs to the Gfa family.</text>
</comment>
<protein>
    <submittedName>
        <fullName evidence="6">GFA family protein</fullName>
    </submittedName>
</protein>
<keyword evidence="2" id="KW-0479">Metal-binding</keyword>
<dbReference type="PROSITE" id="PS51891">
    <property type="entry name" value="CENP_V_GFA"/>
    <property type="match status" value="1"/>
</dbReference>
<evidence type="ECO:0000313" key="6">
    <source>
        <dbReference type="EMBL" id="WDI32617.1"/>
    </source>
</evidence>
<evidence type="ECO:0000256" key="3">
    <source>
        <dbReference type="ARBA" id="ARBA00022833"/>
    </source>
</evidence>
<name>A0AAE9ZHF4_9PROT</name>
<evidence type="ECO:0000313" key="7">
    <source>
        <dbReference type="Proteomes" id="UP001214043"/>
    </source>
</evidence>
<evidence type="ECO:0000259" key="5">
    <source>
        <dbReference type="PROSITE" id="PS51891"/>
    </source>
</evidence>
<feature type="domain" description="CENP-V/GFA" evidence="5">
    <location>
        <begin position="9"/>
        <end position="128"/>
    </location>
</feature>
<dbReference type="Pfam" id="PF04828">
    <property type="entry name" value="GFA"/>
    <property type="match status" value="1"/>
</dbReference>